<feature type="transmembrane region" description="Helical" evidence="7">
    <location>
        <begin position="52"/>
        <end position="72"/>
    </location>
</feature>
<name>A0ABX2E438_9FLAO</name>
<evidence type="ECO:0000256" key="2">
    <source>
        <dbReference type="ARBA" id="ARBA00007430"/>
    </source>
</evidence>
<evidence type="ECO:0000256" key="4">
    <source>
        <dbReference type="ARBA" id="ARBA00022692"/>
    </source>
</evidence>
<feature type="transmembrane region" description="Helical" evidence="7">
    <location>
        <begin position="449"/>
        <end position="474"/>
    </location>
</feature>
<dbReference type="CDD" id="cd13127">
    <property type="entry name" value="MATE_tuaB_like"/>
    <property type="match status" value="1"/>
</dbReference>
<keyword evidence="3" id="KW-1003">Cell membrane</keyword>
<feature type="transmembrane region" description="Helical" evidence="7">
    <location>
        <begin position="124"/>
        <end position="146"/>
    </location>
</feature>
<comment type="caution">
    <text evidence="8">The sequence shown here is derived from an EMBL/GenBank/DDBJ whole genome shotgun (WGS) entry which is preliminary data.</text>
</comment>
<keyword evidence="6 7" id="KW-0472">Membrane</keyword>
<dbReference type="Proteomes" id="UP000805085">
    <property type="component" value="Unassembled WGS sequence"/>
</dbReference>
<dbReference type="PANTHER" id="PTHR30250:SF10">
    <property type="entry name" value="LIPOPOLYSACCHARIDE BIOSYNTHESIS PROTEIN WZXC"/>
    <property type="match status" value="1"/>
</dbReference>
<dbReference type="InterPro" id="IPR050833">
    <property type="entry name" value="Poly_Biosynth_Transport"/>
</dbReference>
<evidence type="ECO:0000256" key="5">
    <source>
        <dbReference type="ARBA" id="ARBA00022989"/>
    </source>
</evidence>
<feature type="transmembrane region" description="Helical" evidence="7">
    <location>
        <begin position="339"/>
        <end position="360"/>
    </location>
</feature>
<reference evidence="8 9" key="1">
    <citation type="journal article" date="2015" name="Int. J. Syst. Evol. Microbiol.">
        <title>Winogradskyella litoriviva sp. nov., isolated from coastal seawater.</title>
        <authorList>
            <person name="Nedashkovskaya O.I."/>
            <person name="Kukhlevskiy A.D."/>
            <person name="Zhukova N.V."/>
            <person name="Kim S.J."/>
            <person name="Rhee S.K."/>
            <person name="Mikhailov V.V."/>
        </authorList>
    </citation>
    <scope>NUCLEOTIDE SEQUENCE [LARGE SCALE GENOMIC DNA]</scope>
    <source>
        <strain evidence="8 9">KMM6491</strain>
    </source>
</reference>
<dbReference type="Pfam" id="PF13440">
    <property type="entry name" value="Polysacc_synt_3"/>
    <property type="match status" value="1"/>
</dbReference>
<feature type="transmembrane region" description="Helical" evidence="7">
    <location>
        <begin position="93"/>
        <end position="118"/>
    </location>
</feature>
<dbReference type="PANTHER" id="PTHR30250">
    <property type="entry name" value="PST FAMILY PREDICTED COLANIC ACID TRANSPORTER"/>
    <property type="match status" value="1"/>
</dbReference>
<keyword evidence="9" id="KW-1185">Reference proteome</keyword>
<dbReference type="RefSeq" id="WP_173300872.1">
    <property type="nucleotide sequence ID" value="NZ_JABRWQ010000003.1"/>
</dbReference>
<feature type="transmembrane region" description="Helical" evidence="7">
    <location>
        <begin position="23"/>
        <end position="46"/>
    </location>
</feature>
<feature type="transmembrane region" description="Helical" evidence="7">
    <location>
        <begin position="158"/>
        <end position="177"/>
    </location>
</feature>
<accession>A0ABX2E438</accession>
<feature type="transmembrane region" description="Helical" evidence="7">
    <location>
        <begin position="393"/>
        <end position="413"/>
    </location>
</feature>
<evidence type="ECO:0000256" key="6">
    <source>
        <dbReference type="ARBA" id="ARBA00023136"/>
    </source>
</evidence>
<evidence type="ECO:0000313" key="9">
    <source>
        <dbReference type="Proteomes" id="UP000805085"/>
    </source>
</evidence>
<proteinExistence type="inferred from homology"/>
<protein>
    <submittedName>
        <fullName evidence="8">Lipopolysaccharide biosynthesis protein</fullName>
    </submittedName>
</protein>
<comment type="similarity">
    <text evidence="2">Belongs to the polysaccharide synthase family.</text>
</comment>
<dbReference type="EMBL" id="JABRWQ010000003">
    <property type="protein sequence ID" value="NRD23240.1"/>
    <property type="molecule type" value="Genomic_DNA"/>
</dbReference>
<evidence type="ECO:0000256" key="1">
    <source>
        <dbReference type="ARBA" id="ARBA00004651"/>
    </source>
</evidence>
<evidence type="ECO:0000313" key="8">
    <source>
        <dbReference type="EMBL" id="NRD23240.1"/>
    </source>
</evidence>
<gene>
    <name evidence="8" type="ORF">HNV10_08305</name>
</gene>
<feature type="transmembrane region" description="Helical" evidence="7">
    <location>
        <begin position="367"/>
        <end position="387"/>
    </location>
</feature>
<evidence type="ECO:0000256" key="7">
    <source>
        <dbReference type="SAM" id="Phobius"/>
    </source>
</evidence>
<feature type="transmembrane region" description="Helical" evidence="7">
    <location>
        <begin position="299"/>
        <end position="319"/>
    </location>
</feature>
<feature type="transmembrane region" description="Helical" evidence="7">
    <location>
        <begin position="425"/>
        <end position="443"/>
    </location>
</feature>
<keyword evidence="4 7" id="KW-0812">Transmembrane</keyword>
<feature type="transmembrane region" description="Helical" evidence="7">
    <location>
        <begin position="183"/>
        <end position="202"/>
    </location>
</feature>
<sequence length="497" mass="54477">MAKNSKIASLETKDLSRKSTQSGMINMGSQVISVVLQLASTIVLARMLSPDAYGLIGMVMAVIAFAGLFKDLGLSTATIQRKELNTAQVTVMFWVNVTIGLGLTLALALLSPLVVWFYERPELKWMTVVLGFNILIASLGAQHSALLNRNMQFKQLSVARIVSAIISFIVSLIGALYGLEHWALVLGAVSASFFNTLLVWLFSGWKPGLPSRNTGSREMIRYGLNLTGFEFVNYFSRNLDNVLIGKVLGSDILGYYSRAYRLIMFPISTIRTPLAAVALPGLSSLQNEQERFKSYYTQLLSILSLVTMPIATLTFAAANPIVNVVLGDKWLPVVPIMKYLAIAAFLQPVSGLFGVVLLALGHAKRHLYCGFISAIAISITFLVSVNYGVEVLAISYAITGYILFVPIFLYASNGTGITLLDFMTGVWRSAVGSISAAVMIVYIDFSTFFQSSFINLVIITLEFTVFYIVCIFILPGGKTQLIELLNRLKQAVSRKKE</sequence>
<keyword evidence="5 7" id="KW-1133">Transmembrane helix</keyword>
<comment type="subcellular location">
    <subcellularLocation>
        <location evidence="1">Cell membrane</location>
        <topology evidence="1">Multi-pass membrane protein</topology>
    </subcellularLocation>
</comment>
<organism evidence="8 9">
    <name type="scientific">Winogradskyella litoriviva</name>
    <dbReference type="NCBI Taxonomy" id="1220182"/>
    <lineage>
        <taxon>Bacteria</taxon>
        <taxon>Pseudomonadati</taxon>
        <taxon>Bacteroidota</taxon>
        <taxon>Flavobacteriia</taxon>
        <taxon>Flavobacteriales</taxon>
        <taxon>Flavobacteriaceae</taxon>
        <taxon>Winogradskyella</taxon>
    </lineage>
</organism>
<evidence type="ECO:0000256" key="3">
    <source>
        <dbReference type="ARBA" id="ARBA00022475"/>
    </source>
</evidence>